<dbReference type="Proteomes" id="UP001205105">
    <property type="component" value="Unassembled WGS sequence"/>
</dbReference>
<reference evidence="1" key="1">
    <citation type="submission" date="2020-11" db="EMBL/GenBank/DDBJ databases">
        <title>Chlorella ohadii genome sequencing and assembly.</title>
        <authorList>
            <person name="Murik O."/>
            <person name="Treves H."/>
            <person name="Kedem I."/>
            <person name="Shotland Y."/>
            <person name="Kaplan A."/>
        </authorList>
    </citation>
    <scope>NUCLEOTIDE SEQUENCE</scope>
    <source>
        <strain evidence="1">1</strain>
    </source>
</reference>
<organism evidence="1 2">
    <name type="scientific">Chlorella ohadii</name>
    <dbReference type="NCBI Taxonomy" id="2649997"/>
    <lineage>
        <taxon>Eukaryota</taxon>
        <taxon>Viridiplantae</taxon>
        <taxon>Chlorophyta</taxon>
        <taxon>core chlorophytes</taxon>
        <taxon>Trebouxiophyceae</taxon>
        <taxon>Chlorellales</taxon>
        <taxon>Chlorellaceae</taxon>
        <taxon>Chlorella clade</taxon>
        <taxon>Chlorella</taxon>
    </lineage>
</organism>
<comment type="caution">
    <text evidence="1">The sequence shown here is derived from an EMBL/GenBank/DDBJ whole genome shotgun (WGS) entry which is preliminary data.</text>
</comment>
<protein>
    <submittedName>
        <fullName evidence="1">Uncharacterized protein</fullName>
    </submittedName>
</protein>
<evidence type="ECO:0000313" key="2">
    <source>
        <dbReference type="Proteomes" id="UP001205105"/>
    </source>
</evidence>
<name>A0AAD5DTU8_9CHLO</name>
<keyword evidence="2" id="KW-1185">Reference proteome</keyword>
<accession>A0AAD5DTU8</accession>
<gene>
    <name evidence="1" type="ORF">COHA_002452</name>
</gene>
<evidence type="ECO:0000313" key="1">
    <source>
        <dbReference type="EMBL" id="KAI7843910.1"/>
    </source>
</evidence>
<proteinExistence type="predicted"/>
<dbReference type="EMBL" id="JADXDR010000035">
    <property type="protein sequence ID" value="KAI7843910.1"/>
    <property type="molecule type" value="Genomic_DNA"/>
</dbReference>
<dbReference type="AlphaFoldDB" id="A0AAD5DTU8"/>
<sequence>MGACGSKEQLKETASKLQVAAGGYWGDFQELATAYNPLEAKGDPNSRCCLMLKQAVELTAKVKKTQKEWKEFSAEAKGALDSSRAALESPMPTVFTVSLREGEQPAINSELLGGAGFKGEAIEAAKAKLESDLQAGVYDKMDEWVANLKDLAQKQRALNKLWADVEAKRKALAAQQQEVEKLRAAAAAGDHKAAGKVPEAERALAEKDAALKAATAAHDGEEAPQFERLKATLEQAPSLRTHITTALDAVAAAMNATKAAMTAPAAASFKVPAALPVAVAAVPAAVAAAPAAAPGSFKVPEAAVPLSTPAPAANEL</sequence>